<dbReference type="SUPFAM" id="SSF51735">
    <property type="entry name" value="NAD(P)-binding Rossmann-fold domains"/>
    <property type="match status" value="1"/>
</dbReference>
<gene>
    <name evidence="4" type="ORF">RMSM_03763</name>
</gene>
<evidence type="ECO:0000313" key="5">
    <source>
        <dbReference type="Proteomes" id="UP000011991"/>
    </source>
</evidence>
<accession>M5RJ47</accession>
<organism evidence="4 5">
    <name type="scientific">Rhodopirellula maiorica SM1</name>
    <dbReference type="NCBI Taxonomy" id="1265738"/>
    <lineage>
        <taxon>Bacteria</taxon>
        <taxon>Pseudomonadati</taxon>
        <taxon>Planctomycetota</taxon>
        <taxon>Planctomycetia</taxon>
        <taxon>Pirellulales</taxon>
        <taxon>Pirellulaceae</taxon>
        <taxon>Novipirellula</taxon>
    </lineage>
</organism>
<name>M5RJ47_9BACT</name>
<dbReference type="InterPro" id="IPR050838">
    <property type="entry name" value="Ketopantoate_reductase"/>
</dbReference>
<sequence>MQGERVMKILVYGAGNVGSLYAAKLNEAGNDVTLLARGECLREIREHGIRLQEFYSGQKTMIHVRVVERLTAEDAYDLVLVILPRNRVSEALPILAANRNTPSVMFFGNNAGGPEAMIKAIGRERVLLGFPGASAVRCDEYIQYLILDRREQPTTIGELEGTVSKRIKAIATTLKDAGFPVSISRNMDAWLKTHAAEIIPTAAALYMAGGVIGELKSNRQTLVLMIRAIREGHRVLSSIGVPITPPIHKIFRWIPERLLLAITRRKLDDKAASIKLGHASDAREEMKTLANEFRKLVSQSGIATPAIDQLRPYLDATIQRVA</sequence>
<protein>
    <submittedName>
        <fullName evidence="4">Protein containing Ketopantoate reductase ApbA/PanE</fullName>
        <ecNumber evidence="4">1.1.1.169</ecNumber>
    </submittedName>
</protein>
<keyword evidence="2 4" id="KW-0560">Oxidoreductase</keyword>
<dbReference type="GO" id="GO:0050661">
    <property type="term" value="F:NADP binding"/>
    <property type="evidence" value="ECO:0007669"/>
    <property type="project" value="TreeGrafter"/>
</dbReference>
<dbReference type="GO" id="GO:0008677">
    <property type="term" value="F:2-dehydropantoate 2-reductase activity"/>
    <property type="evidence" value="ECO:0007669"/>
    <property type="project" value="UniProtKB-EC"/>
</dbReference>
<evidence type="ECO:0000256" key="2">
    <source>
        <dbReference type="ARBA" id="ARBA00023002"/>
    </source>
</evidence>
<dbReference type="EMBL" id="ANOG01000540">
    <property type="protein sequence ID" value="EMI19305.1"/>
    <property type="molecule type" value="Genomic_DNA"/>
</dbReference>
<dbReference type="GO" id="GO:0005737">
    <property type="term" value="C:cytoplasm"/>
    <property type="evidence" value="ECO:0007669"/>
    <property type="project" value="TreeGrafter"/>
</dbReference>
<feature type="domain" description="Ketopantoate reductase N-terminal" evidence="3">
    <location>
        <begin position="9"/>
        <end position="137"/>
    </location>
</feature>
<evidence type="ECO:0000256" key="1">
    <source>
        <dbReference type="ARBA" id="ARBA00022857"/>
    </source>
</evidence>
<keyword evidence="5" id="KW-1185">Reference proteome</keyword>
<dbReference type="InterPro" id="IPR036291">
    <property type="entry name" value="NAD(P)-bd_dom_sf"/>
</dbReference>
<dbReference type="PANTHER" id="PTHR43765:SF2">
    <property type="entry name" value="2-DEHYDROPANTOATE 2-REDUCTASE"/>
    <property type="match status" value="1"/>
</dbReference>
<dbReference type="EC" id="1.1.1.169" evidence="4"/>
<dbReference type="Proteomes" id="UP000011991">
    <property type="component" value="Unassembled WGS sequence"/>
</dbReference>
<comment type="caution">
    <text evidence="4">The sequence shown here is derived from an EMBL/GenBank/DDBJ whole genome shotgun (WGS) entry which is preliminary data.</text>
</comment>
<dbReference type="PANTHER" id="PTHR43765">
    <property type="entry name" value="2-DEHYDROPANTOATE 2-REDUCTASE-RELATED"/>
    <property type="match status" value="1"/>
</dbReference>
<dbReference type="Gene3D" id="3.40.50.720">
    <property type="entry name" value="NAD(P)-binding Rossmann-like Domain"/>
    <property type="match status" value="1"/>
</dbReference>
<dbReference type="PATRIC" id="fig|1265738.3.peg.3766"/>
<reference evidence="4 5" key="1">
    <citation type="journal article" date="2013" name="Mar. Genomics">
        <title>Expression of sulfatases in Rhodopirellula baltica and the diversity of sulfatases in the genus Rhodopirellula.</title>
        <authorList>
            <person name="Wegner C.E."/>
            <person name="Richter-Heitmann T."/>
            <person name="Klindworth A."/>
            <person name="Klockow C."/>
            <person name="Richter M."/>
            <person name="Achstetter T."/>
            <person name="Glockner F.O."/>
            <person name="Harder J."/>
        </authorList>
    </citation>
    <scope>NUCLEOTIDE SEQUENCE [LARGE SCALE GENOMIC DNA]</scope>
    <source>
        <strain evidence="4 5">SM1</strain>
    </source>
</reference>
<evidence type="ECO:0000313" key="4">
    <source>
        <dbReference type="EMBL" id="EMI19305.1"/>
    </source>
</evidence>
<dbReference type="AlphaFoldDB" id="M5RJ47"/>
<evidence type="ECO:0000259" key="3">
    <source>
        <dbReference type="Pfam" id="PF02558"/>
    </source>
</evidence>
<keyword evidence="1" id="KW-0521">NADP</keyword>
<dbReference type="InterPro" id="IPR013332">
    <property type="entry name" value="KPR_N"/>
</dbReference>
<dbReference type="Pfam" id="PF02558">
    <property type="entry name" value="ApbA"/>
    <property type="match status" value="1"/>
</dbReference>
<proteinExistence type="predicted"/>